<evidence type="ECO:0000313" key="3">
    <source>
        <dbReference type="Proteomes" id="UP000190074"/>
    </source>
</evidence>
<accession>A0A1T8VGI5</accession>
<reference evidence="2 3" key="1">
    <citation type="submission" date="2016-11" db="EMBL/GenBank/DDBJ databases">
        <authorList>
            <consortium name="Pathogen Informatics"/>
        </authorList>
    </citation>
    <scope>NUCLEOTIDE SEQUENCE [LARGE SCALE GENOMIC DNA]</scope>
    <source>
        <strain evidence="2 3">911</strain>
    </source>
</reference>
<protein>
    <submittedName>
        <fullName evidence="2">Uncharacterized protein</fullName>
    </submittedName>
</protein>
<evidence type="ECO:0000313" key="2">
    <source>
        <dbReference type="EMBL" id="SKN04184.1"/>
    </source>
</evidence>
<gene>
    <name evidence="2" type="ORF">SAMEA2259716_05824</name>
</gene>
<organism evidence="2 3">
    <name type="scientific">Mycobacteroides abscessus subsp. massiliense</name>
    <dbReference type="NCBI Taxonomy" id="1962118"/>
    <lineage>
        <taxon>Bacteria</taxon>
        <taxon>Bacillati</taxon>
        <taxon>Actinomycetota</taxon>
        <taxon>Actinomycetes</taxon>
        <taxon>Mycobacteriales</taxon>
        <taxon>Mycobacteriaceae</taxon>
        <taxon>Mycobacteroides</taxon>
        <taxon>Mycobacteroides abscessus</taxon>
    </lineage>
</organism>
<proteinExistence type="predicted"/>
<feature type="region of interest" description="Disordered" evidence="1">
    <location>
        <begin position="81"/>
        <end position="108"/>
    </location>
</feature>
<evidence type="ECO:0000256" key="1">
    <source>
        <dbReference type="SAM" id="MobiDB-lite"/>
    </source>
</evidence>
<name>A0A1T8VGI5_9MYCO</name>
<dbReference type="AlphaFoldDB" id="A0A1T8VGI5"/>
<dbReference type="Proteomes" id="UP000190074">
    <property type="component" value="Unassembled WGS sequence"/>
</dbReference>
<sequence>MTRDECEQYNTAQGFPEVVKSAGEICPWHSDVEWRQIKADPEQWQRVVAADRALRHIPGLDNEAFLHKARIPLEEVNFSDEAADAERPSCSPYGCRSGVDTDSISAPSLFDDDWIDVERTA</sequence>
<dbReference type="EMBL" id="FVGW01000028">
    <property type="protein sequence ID" value="SKN04184.1"/>
    <property type="molecule type" value="Genomic_DNA"/>
</dbReference>